<accession>A0A8J6ART1</accession>
<name>A0A8J6ART1_9EUKA</name>
<organism evidence="2 3">
    <name type="scientific">Carpediemonas membranifera</name>
    <dbReference type="NCBI Taxonomy" id="201153"/>
    <lineage>
        <taxon>Eukaryota</taxon>
        <taxon>Metamonada</taxon>
        <taxon>Carpediemonas-like organisms</taxon>
        <taxon>Carpediemonas</taxon>
    </lineage>
</organism>
<evidence type="ECO:0000256" key="1">
    <source>
        <dbReference type="SAM" id="MobiDB-lite"/>
    </source>
</evidence>
<dbReference type="Proteomes" id="UP000717585">
    <property type="component" value="Unassembled WGS sequence"/>
</dbReference>
<feature type="compositionally biased region" description="Polar residues" evidence="1">
    <location>
        <begin position="311"/>
        <end position="327"/>
    </location>
</feature>
<feature type="region of interest" description="Disordered" evidence="1">
    <location>
        <begin position="275"/>
        <end position="342"/>
    </location>
</feature>
<proteinExistence type="predicted"/>
<keyword evidence="3" id="KW-1185">Reference proteome</keyword>
<feature type="compositionally biased region" description="Pro residues" evidence="1">
    <location>
        <begin position="296"/>
        <end position="308"/>
    </location>
</feature>
<comment type="caution">
    <text evidence="2">The sequence shown here is derived from an EMBL/GenBank/DDBJ whole genome shotgun (WGS) entry which is preliminary data.</text>
</comment>
<dbReference type="EMBL" id="JAHDYR010000067">
    <property type="protein sequence ID" value="KAG9389790.1"/>
    <property type="molecule type" value="Genomic_DNA"/>
</dbReference>
<reference evidence="2" key="1">
    <citation type="submission" date="2021-05" db="EMBL/GenBank/DDBJ databases">
        <title>A free-living protist that lacks canonical eukaryotic 1 DNA replication and segregation systems.</title>
        <authorList>
            <person name="Salas-Leiva D.E."/>
            <person name="Tromer E.C."/>
            <person name="Curtis B.A."/>
            <person name="Jerlstrom-Hultqvist J."/>
            <person name="Kolisko M."/>
            <person name="Yi Z."/>
            <person name="Salas-Leiva J.S."/>
            <person name="Gallot-Lavallee L."/>
            <person name="Kops G.J.P.L."/>
            <person name="Archibald J.M."/>
            <person name="Simpson A.G.B."/>
            <person name="Roger A.J."/>
        </authorList>
    </citation>
    <scope>NUCLEOTIDE SEQUENCE</scope>
    <source>
        <strain evidence="2">BICM</strain>
    </source>
</reference>
<evidence type="ECO:0000313" key="3">
    <source>
        <dbReference type="Proteomes" id="UP000717585"/>
    </source>
</evidence>
<evidence type="ECO:0000313" key="2">
    <source>
        <dbReference type="EMBL" id="KAG9389790.1"/>
    </source>
</evidence>
<sequence length="363" mass="40628">MKTCETRTKDHPQPQPPKLTNHHLDVHIKTLQGDLCLLQAGIRWLVQQLEEVETTETERNCLGRYALAHDDLVRIHQAFGLECLGGAERTRIGPIFMEESRQVIITQGGLNADELRAMQLAEDERGTWHEVEAPNEAPEGVELVDRGEQWTMLHRLHAVVTRSRKRTDDGKLNSSTAEANRLLARLSAPRPSATAILAFLDHFDNDAEIISDSLVSPAAKARKLRTLLLDQLLCLMADPDEDDYPTLIGDAFNAAEELKNHEDLHAAIYGQKPAIQVSGLPQRPPRRPGRGLVPAPHEPPQQPTPAPPHTKSQMTPPQPQNYAQPQVQLKPLSQEEREKCRSNDLRHTLYALMASTRTMCPIS</sequence>
<feature type="region of interest" description="Disordered" evidence="1">
    <location>
        <begin position="1"/>
        <end position="20"/>
    </location>
</feature>
<feature type="compositionally biased region" description="Basic and acidic residues" evidence="1">
    <location>
        <begin position="333"/>
        <end position="342"/>
    </location>
</feature>
<dbReference type="AlphaFoldDB" id="A0A8J6ART1"/>
<gene>
    <name evidence="2" type="ORF">J8273_8468</name>
</gene>
<feature type="compositionally biased region" description="Basic and acidic residues" evidence="1">
    <location>
        <begin position="1"/>
        <end position="12"/>
    </location>
</feature>
<protein>
    <submittedName>
        <fullName evidence="2">Uncharacterized protein</fullName>
    </submittedName>
</protein>